<sequence length="61" mass="6747">MTHRHLQALPHRHSHAPIRKGNIMTVKRYTALSAAAVILLLAACGKKSSRSRKIWLAAIPP</sequence>
<protein>
    <submittedName>
        <fullName evidence="1">Uncharacterized protein</fullName>
    </submittedName>
</protein>
<dbReference type="Proteomes" id="UP000005536">
    <property type="component" value="Unassembled WGS sequence"/>
</dbReference>
<proteinExistence type="predicted"/>
<gene>
    <name evidence="1" type="ORF">NEIELOOT_02622</name>
</gene>
<evidence type="ECO:0000313" key="2">
    <source>
        <dbReference type="Proteomes" id="UP000005536"/>
    </source>
</evidence>
<evidence type="ECO:0000313" key="1">
    <source>
        <dbReference type="EMBL" id="EFE48648.1"/>
    </source>
</evidence>
<dbReference type="EMBL" id="ADBF01000253">
    <property type="protein sequence ID" value="EFE48648.1"/>
    <property type="molecule type" value="Genomic_DNA"/>
</dbReference>
<organism evidence="1 2">
    <name type="scientific">Neisseria elongata subsp. glycolytica ATCC 29315</name>
    <dbReference type="NCBI Taxonomy" id="546263"/>
    <lineage>
        <taxon>Bacteria</taxon>
        <taxon>Pseudomonadati</taxon>
        <taxon>Pseudomonadota</taxon>
        <taxon>Betaproteobacteria</taxon>
        <taxon>Neisseriales</taxon>
        <taxon>Neisseriaceae</taxon>
        <taxon>Neisseria</taxon>
    </lineage>
</organism>
<reference evidence="1 2" key="1">
    <citation type="submission" date="2010-02" db="EMBL/GenBank/DDBJ databases">
        <authorList>
            <person name="Weinstock G."/>
            <person name="Sodergren E."/>
            <person name="Clifton S."/>
            <person name="Fulton L."/>
            <person name="Fulton B."/>
            <person name="Courtney L."/>
            <person name="Fronick C."/>
            <person name="Harrison M."/>
            <person name="Strong C."/>
            <person name="Farmer C."/>
            <person name="Delahaunty K."/>
            <person name="Markovic C."/>
            <person name="Hall O."/>
            <person name="Minx P."/>
            <person name="Tomlinson C."/>
            <person name="Mitreva M."/>
            <person name="Nelson J."/>
            <person name="Hou S."/>
            <person name="Wollam A."/>
            <person name="Pepin K.H."/>
            <person name="Johnson M."/>
            <person name="Bhonagiri V."/>
            <person name="Zhang X."/>
            <person name="Suruliraj S."/>
            <person name="Warren W."/>
            <person name="Chinwalla A."/>
            <person name="Mardis E.R."/>
            <person name="Wilson R.K."/>
        </authorList>
    </citation>
    <scope>NUCLEOTIDE SEQUENCE [LARGE SCALE GENOMIC DNA]</scope>
    <source>
        <strain evidence="1 2">ATCC 29315</strain>
    </source>
</reference>
<comment type="caution">
    <text evidence="1">The sequence shown here is derived from an EMBL/GenBank/DDBJ whole genome shotgun (WGS) entry which is preliminary data.</text>
</comment>
<accession>D4DU65</accession>
<dbReference type="AlphaFoldDB" id="D4DU65"/>
<name>D4DU65_NEIEG</name>